<dbReference type="RefSeq" id="WP_111898166.1">
    <property type="nucleotide sequence ID" value="NZ_CP033459.1"/>
</dbReference>
<organism evidence="1 2">
    <name type="scientific">Pseudoprevotella muciniphila</name>
    <dbReference type="NCBI Taxonomy" id="2133944"/>
    <lineage>
        <taxon>Bacteria</taxon>
        <taxon>Pseudomonadati</taxon>
        <taxon>Bacteroidota</taxon>
        <taxon>Bacteroidia</taxon>
        <taxon>Bacteroidales</taxon>
        <taxon>Prevotellaceae</taxon>
        <taxon>Pseudoprevotella</taxon>
    </lineage>
</organism>
<dbReference type="InterPro" id="IPR010181">
    <property type="entry name" value="CGCAxxGCC_motif"/>
</dbReference>
<dbReference type="AlphaFoldDB" id="A0A5P8E8F5"/>
<sequence>MNTRKHIAAEKKRCGSHNCAQAILHTYADIAGIDEELAMNIANSFGAGMGNMEGTCGALVGAGMVLGMVNKDKAKSMKQMREMMTKFQERNGATRCKLLKGVGTKVVLRGCPDCVADAAEFLEEYIPSSME</sequence>
<dbReference type="EMBL" id="CP033459">
    <property type="protein sequence ID" value="QFQ13157.1"/>
    <property type="molecule type" value="Genomic_DNA"/>
</dbReference>
<gene>
    <name evidence="1" type="ORF">C7Y71_009110</name>
</gene>
<dbReference type="OrthoDB" id="9791535at2"/>
<keyword evidence="2" id="KW-1185">Reference proteome</keyword>
<protein>
    <submittedName>
        <fullName evidence="1">C_GCAxxG_C_C family protein</fullName>
    </submittedName>
</protein>
<proteinExistence type="predicted"/>
<dbReference type="Pfam" id="PF09719">
    <property type="entry name" value="C_GCAxxG_C_C"/>
    <property type="match status" value="1"/>
</dbReference>
<reference evidence="1 2" key="1">
    <citation type="submission" date="2018-11" db="EMBL/GenBank/DDBJ databases">
        <authorList>
            <person name="Na S.W."/>
            <person name="Baik M."/>
        </authorList>
    </citation>
    <scope>NUCLEOTIDE SEQUENCE [LARGE SCALE GENOMIC DNA]</scope>
    <source>
        <strain evidence="1 2">E39</strain>
    </source>
</reference>
<evidence type="ECO:0000313" key="2">
    <source>
        <dbReference type="Proteomes" id="UP000249375"/>
    </source>
</evidence>
<accession>A0A5P8E8F5</accession>
<dbReference type="KEGG" id="alq:C7Y71_009110"/>
<dbReference type="NCBIfam" id="TIGR01909">
    <property type="entry name" value="C_GCAxxG_C_C"/>
    <property type="match status" value="1"/>
</dbReference>
<dbReference type="Proteomes" id="UP000249375">
    <property type="component" value="Chromosome"/>
</dbReference>
<evidence type="ECO:0000313" key="1">
    <source>
        <dbReference type="EMBL" id="QFQ13157.1"/>
    </source>
</evidence>
<name>A0A5P8E8F5_9BACT</name>